<dbReference type="PROSITE" id="PS50055">
    <property type="entry name" value="TYR_PHOSPHATASE_PTP"/>
    <property type="match status" value="1"/>
</dbReference>
<dbReference type="PROSITE" id="PS00383">
    <property type="entry name" value="TYR_PHOSPHATASE_1"/>
    <property type="match status" value="1"/>
</dbReference>
<dbReference type="SMART" id="SM00404">
    <property type="entry name" value="PTPc_motif"/>
    <property type="match status" value="1"/>
</dbReference>
<sequence>MNVDPFANNRVQLKVPEGHDDYINASPVEVRTTKSGVVKKFIATQGPKDNTHSHIWRMVWHECASPAVVIMLTQLHEAGREKCFQYYPHSMEAPQMVVNEHDEFGDSVVYEINLLSLTEDEKSRSTIRELEVKDRASGETKKVWHAQFSVWPDFGVPEGADKRALLNLIPLSVEKNSAEASPRIIHCSAGVGRSGTFIALDHLLSELAEGTLDEVPDGKDPIEETVETLRTQRMMMVQGESQFLMLYETLREKWIERWRERMGLPPIKQASAAASSSDEGGAEGRAGSETKRGGTAEADDRDAKVARFGTELDEELMEDAEEDEEDREAKIARFASELEAELRQNVAKAE</sequence>
<dbReference type="InterPro" id="IPR029021">
    <property type="entry name" value="Prot-tyrosine_phosphatase-like"/>
</dbReference>
<dbReference type="Pfam" id="PF00102">
    <property type="entry name" value="Y_phosphatase"/>
    <property type="match status" value="1"/>
</dbReference>
<evidence type="ECO:0000313" key="5">
    <source>
        <dbReference type="EMBL" id="KAL1623995.1"/>
    </source>
</evidence>
<evidence type="ECO:0000256" key="1">
    <source>
        <dbReference type="ARBA" id="ARBA00009649"/>
    </source>
</evidence>
<evidence type="ECO:0000259" key="4">
    <source>
        <dbReference type="PROSITE" id="PS50056"/>
    </source>
</evidence>
<feature type="compositionally biased region" description="Acidic residues" evidence="2">
    <location>
        <begin position="311"/>
        <end position="326"/>
    </location>
</feature>
<evidence type="ECO:0000256" key="2">
    <source>
        <dbReference type="SAM" id="MobiDB-lite"/>
    </source>
</evidence>
<comment type="caution">
    <text evidence="5">The sequence shown here is derived from an EMBL/GenBank/DDBJ whole genome shotgun (WGS) entry which is preliminary data.</text>
</comment>
<dbReference type="PANTHER" id="PTHR19134">
    <property type="entry name" value="RECEPTOR-TYPE TYROSINE-PROTEIN PHOSPHATASE"/>
    <property type="match status" value="1"/>
</dbReference>
<dbReference type="InterPro" id="IPR000387">
    <property type="entry name" value="Tyr_Pase_dom"/>
</dbReference>
<dbReference type="SUPFAM" id="SSF52799">
    <property type="entry name" value="(Phosphotyrosine protein) phosphatases II"/>
    <property type="match status" value="1"/>
</dbReference>
<gene>
    <name evidence="5" type="primary">PTP1</name>
    <name evidence="5" type="ORF">SLS56_008047</name>
</gene>
<dbReference type="InterPro" id="IPR003595">
    <property type="entry name" value="Tyr_Pase_cat"/>
</dbReference>
<dbReference type="Gene3D" id="3.90.190.10">
    <property type="entry name" value="Protein tyrosine phosphatase superfamily"/>
    <property type="match status" value="1"/>
</dbReference>
<dbReference type="InterPro" id="IPR050348">
    <property type="entry name" value="Protein-Tyr_Phosphatase"/>
</dbReference>
<dbReference type="PROSITE" id="PS50056">
    <property type="entry name" value="TYR_PHOSPHATASE_2"/>
    <property type="match status" value="1"/>
</dbReference>
<dbReference type="PRINTS" id="PR00700">
    <property type="entry name" value="PRTYPHPHTASE"/>
</dbReference>
<evidence type="ECO:0000313" key="6">
    <source>
        <dbReference type="Proteomes" id="UP001521116"/>
    </source>
</evidence>
<feature type="domain" description="Tyrosine-protein phosphatase" evidence="3">
    <location>
        <begin position="1"/>
        <end position="253"/>
    </location>
</feature>
<keyword evidence="6" id="KW-1185">Reference proteome</keyword>
<comment type="similarity">
    <text evidence="1">Belongs to the protein-tyrosine phosphatase family. Non-receptor class subfamily.</text>
</comment>
<name>A0ABR3SLD8_9PEZI</name>
<dbReference type="InterPro" id="IPR000242">
    <property type="entry name" value="PTP_cat"/>
</dbReference>
<organism evidence="5 6">
    <name type="scientific">Neofusicoccum ribis</name>
    <dbReference type="NCBI Taxonomy" id="45134"/>
    <lineage>
        <taxon>Eukaryota</taxon>
        <taxon>Fungi</taxon>
        <taxon>Dikarya</taxon>
        <taxon>Ascomycota</taxon>
        <taxon>Pezizomycotina</taxon>
        <taxon>Dothideomycetes</taxon>
        <taxon>Dothideomycetes incertae sedis</taxon>
        <taxon>Botryosphaeriales</taxon>
        <taxon>Botryosphaeriaceae</taxon>
        <taxon>Neofusicoccum</taxon>
    </lineage>
</organism>
<feature type="region of interest" description="Disordered" evidence="2">
    <location>
        <begin position="266"/>
        <end position="328"/>
    </location>
</feature>
<dbReference type="EMBL" id="JAJVDC020000112">
    <property type="protein sequence ID" value="KAL1623995.1"/>
    <property type="molecule type" value="Genomic_DNA"/>
</dbReference>
<reference evidence="5 6" key="1">
    <citation type="submission" date="2024-02" db="EMBL/GenBank/DDBJ databases">
        <title>De novo assembly and annotation of 12 fungi associated with fruit tree decline syndrome in Ontario, Canada.</title>
        <authorList>
            <person name="Sulman M."/>
            <person name="Ellouze W."/>
            <person name="Ilyukhin E."/>
        </authorList>
    </citation>
    <scope>NUCLEOTIDE SEQUENCE [LARGE SCALE GENOMIC DNA]</scope>
    <source>
        <strain evidence="5 6">M1-105</strain>
    </source>
</reference>
<evidence type="ECO:0000259" key="3">
    <source>
        <dbReference type="PROSITE" id="PS50055"/>
    </source>
</evidence>
<dbReference type="Proteomes" id="UP001521116">
    <property type="component" value="Unassembled WGS sequence"/>
</dbReference>
<dbReference type="PANTHER" id="PTHR19134:SF449">
    <property type="entry name" value="TYROSINE-PROTEIN PHOSPHATASE 1"/>
    <property type="match status" value="1"/>
</dbReference>
<dbReference type="InterPro" id="IPR016130">
    <property type="entry name" value="Tyr_Pase_AS"/>
</dbReference>
<feature type="domain" description="Tyrosine specific protein phosphatases" evidence="4">
    <location>
        <begin position="163"/>
        <end position="244"/>
    </location>
</feature>
<dbReference type="CDD" id="cd18533">
    <property type="entry name" value="PTP_fungal"/>
    <property type="match status" value="1"/>
</dbReference>
<protein>
    <submittedName>
        <fullName evidence="5">Tyrosine protein phosphatase 1</fullName>
    </submittedName>
</protein>
<proteinExistence type="inferred from homology"/>
<dbReference type="SMART" id="SM00194">
    <property type="entry name" value="PTPc"/>
    <property type="match status" value="1"/>
</dbReference>
<accession>A0ABR3SLD8</accession>
<feature type="compositionally biased region" description="Low complexity" evidence="2">
    <location>
        <begin position="270"/>
        <end position="279"/>
    </location>
</feature>